<proteinExistence type="predicted"/>
<evidence type="ECO:0000313" key="2">
    <source>
        <dbReference type="Proteomes" id="UP001449657"/>
    </source>
</evidence>
<protein>
    <submittedName>
        <fullName evidence="1">Uncharacterized protein</fullName>
    </submittedName>
</protein>
<evidence type="ECO:0000313" key="1">
    <source>
        <dbReference type="EMBL" id="WZN45245.1"/>
    </source>
</evidence>
<organism evidence="1 2">
    <name type="scientific">Chitinophaga caseinilytica</name>
    <dbReference type="NCBI Taxonomy" id="2267521"/>
    <lineage>
        <taxon>Bacteria</taxon>
        <taxon>Pseudomonadati</taxon>
        <taxon>Bacteroidota</taxon>
        <taxon>Chitinophagia</taxon>
        <taxon>Chitinophagales</taxon>
        <taxon>Chitinophagaceae</taxon>
        <taxon>Chitinophaga</taxon>
    </lineage>
</organism>
<dbReference type="InterPro" id="IPR029052">
    <property type="entry name" value="Metallo-depent_PP-like"/>
</dbReference>
<gene>
    <name evidence="1" type="ORF">WJU22_20305</name>
</gene>
<dbReference type="Proteomes" id="UP001449657">
    <property type="component" value="Chromosome"/>
</dbReference>
<dbReference type="Gene3D" id="3.60.21.10">
    <property type="match status" value="1"/>
</dbReference>
<dbReference type="RefSeq" id="WP_341839999.1">
    <property type="nucleotide sequence ID" value="NZ_CP149792.1"/>
</dbReference>
<name>A0ABZ2Z1B2_9BACT</name>
<dbReference type="SUPFAM" id="SSF56300">
    <property type="entry name" value="Metallo-dependent phosphatases"/>
    <property type="match status" value="1"/>
</dbReference>
<sequence length="275" mass="30848">MPTRAKISIHTGDAPPSPATLSIRLKYASEESTAWFLPEKTAFVTGIPGDLDGTAGMLRQLGVISPSYRWIFGDGHLVVLGNCLDGSEQSIRLLWFFYGLESSAIKHKGHVHFLPGTMEEKHLDGSWKCLQPPYAPKAINAVSQYVFLYDGNQELFRWLMSKHLHLKIGDMAVVQCRRKASCPWIRKTPADRIKWPVLERKPGELALSELSALRKKLQVKLLLLADTDSGEVRLYQGSRSENRPVALPLIRDKEHWAQYVLDSGHNNPGNPNFPG</sequence>
<accession>A0ABZ2Z1B2</accession>
<keyword evidence="2" id="KW-1185">Reference proteome</keyword>
<reference evidence="1 2" key="1">
    <citation type="submission" date="2024-03" db="EMBL/GenBank/DDBJ databases">
        <title>Chitinophaga caseinilytica sp. nov., a casein hydrolysing bacterium isolated from forest soil.</title>
        <authorList>
            <person name="Lee D.S."/>
            <person name="Han D.M."/>
            <person name="Baek J.H."/>
            <person name="Choi D.G."/>
            <person name="Jeon J.H."/>
            <person name="Jeon C.O."/>
        </authorList>
    </citation>
    <scope>NUCLEOTIDE SEQUENCE [LARGE SCALE GENOMIC DNA]</scope>
    <source>
        <strain evidence="1 2">KACC 19118</strain>
    </source>
</reference>
<dbReference type="EMBL" id="CP150096">
    <property type="protein sequence ID" value="WZN45245.1"/>
    <property type="molecule type" value="Genomic_DNA"/>
</dbReference>